<comment type="caution">
    <text evidence="2">The sequence shown here is derived from an EMBL/GenBank/DDBJ whole genome shotgun (WGS) entry which is preliminary data.</text>
</comment>
<evidence type="ECO:0000256" key="1">
    <source>
        <dbReference type="SAM" id="MobiDB-lite"/>
    </source>
</evidence>
<organism evidence="2 3">
    <name type="scientific">Emericellopsis cladophorae</name>
    <dbReference type="NCBI Taxonomy" id="2686198"/>
    <lineage>
        <taxon>Eukaryota</taxon>
        <taxon>Fungi</taxon>
        <taxon>Dikarya</taxon>
        <taxon>Ascomycota</taxon>
        <taxon>Pezizomycotina</taxon>
        <taxon>Sordariomycetes</taxon>
        <taxon>Hypocreomycetidae</taxon>
        <taxon>Hypocreales</taxon>
        <taxon>Bionectriaceae</taxon>
        <taxon>Emericellopsis</taxon>
    </lineage>
</organism>
<dbReference type="PRINTS" id="PR00381">
    <property type="entry name" value="KINESINLIGHT"/>
</dbReference>
<dbReference type="InterPro" id="IPR027417">
    <property type="entry name" value="P-loop_NTPase"/>
</dbReference>
<dbReference type="RefSeq" id="XP_051358465.1">
    <property type="nucleotide sequence ID" value="XM_051510655.1"/>
</dbReference>
<evidence type="ECO:0008006" key="4">
    <source>
        <dbReference type="Google" id="ProtNLM"/>
    </source>
</evidence>
<protein>
    <recommendedName>
        <fullName evidence="4">NB-ARC domain-containing protein</fullName>
    </recommendedName>
</protein>
<dbReference type="EMBL" id="JAGIXG020000156">
    <property type="protein sequence ID" value="KAI6777609.1"/>
    <property type="molecule type" value="Genomic_DNA"/>
</dbReference>
<dbReference type="AlphaFoldDB" id="A0A9P9XTI2"/>
<reference evidence="2" key="1">
    <citation type="journal article" date="2021" name="J Fungi (Basel)">
        <title>Genomic and Metabolomic Analyses of the Marine Fungus Emericellopsis cladophorae: Insights into Saltwater Adaptability Mechanisms and Its Biosynthetic Potential.</title>
        <authorList>
            <person name="Goncalves M.F.M."/>
            <person name="Hilario S."/>
            <person name="Van de Peer Y."/>
            <person name="Esteves A.C."/>
            <person name="Alves A."/>
        </authorList>
    </citation>
    <scope>NUCLEOTIDE SEQUENCE</scope>
    <source>
        <strain evidence="2">MUM 19.33</strain>
    </source>
</reference>
<dbReference type="PANTHER" id="PTHR46082:SF11">
    <property type="entry name" value="AAA+ ATPASE DOMAIN-CONTAINING PROTEIN-RELATED"/>
    <property type="match status" value="1"/>
</dbReference>
<accession>A0A9P9XTI2</accession>
<reference evidence="2" key="2">
    <citation type="submission" date="2022-07" db="EMBL/GenBank/DDBJ databases">
        <authorList>
            <person name="Goncalves M.F.M."/>
            <person name="Hilario S."/>
            <person name="Van De Peer Y."/>
            <person name="Esteves A.C."/>
            <person name="Alves A."/>
        </authorList>
    </citation>
    <scope>NUCLEOTIDE SEQUENCE</scope>
    <source>
        <strain evidence="2">MUM 19.33</strain>
    </source>
</reference>
<dbReference type="PANTHER" id="PTHR46082">
    <property type="entry name" value="ATP/GTP-BINDING PROTEIN-RELATED"/>
    <property type="match status" value="1"/>
</dbReference>
<dbReference type="OrthoDB" id="5147906at2759"/>
<dbReference type="Pfam" id="PF13424">
    <property type="entry name" value="TPR_12"/>
    <property type="match status" value="2"/>
</dbReference>
<dbReference type="Pfam" id="PF13374">
    <property type="entry name" value="TPR_10"/>
    <property type="match status" value="3"/>
</dbReference>
<name>A0A9P9XTI2_9HYPO</name>
<dbReference type="Gene3D" id="3.40.50.300">
    <property type="entry name" value="P-loop containing nucleotide triphosphate hydrolases"/>
    <property type="match status" value="1"/>
</dbReference>
<keyword evidence="3" id="KW-1185">Reference proteome</keyword>
<evidence type="ECO:0000313" key="2">
    <source>
        <dbReference type="EMBL" id="KAI6777609.1"/>
    </source>
</evidence>
<feature type="region of interest" description="Disordered" evidence="1">
    <location>
        <begin position="231"/>
        <end position="266"/>
    </location>
</feature>
<dbReference type="SUPFAM" id="SSF52540">
    <property type="entry name" value="P-loop containing nucleoside triphosphate hydrolases"/>
    <property type="match status" value="1"/>
</dbReference>
<dbReference type="SUPFAM" id="SSF48452">
    <property type="entry name" value="TPR-like"/>
    <property type="match status" value="2"/>
</dbReference>
<dbReference type="InterPro" id="IPR053137">
    <property type="entry name" value="NLR-like"/>
</dbReference>
<dbReference type="Gene3D" id="1.25.40.10">
    <property type="entry name" value="Tetratricopeptide repeat domain"/>
    <property type="match status" value="2"/>
</dbReference>
<sequence length="577" mass="64485">GATRDTFEASYRTIAETLLLPRRTDAEVNVLALVRDWLQKVDGNPFLMVIDNADNVDIHSGNVLHDDGLALYLPKCDHGKVLVTTRSRNVAEKLVGHGEWIQQVPVMEHDQALQLLYRRLGSEEESDARDLIRALDHIPLAISQAAAYIHRRRPRVTLRSYLEEFNGSQKRKRGLLRSDKGDLGRYEGVSNSVLVTWQLTFDRIREDHRRAANLLALMSQFQSQNIPESMLHGYDDTVTDSQSDQDDAGVSLNNEGSDGGSDGSEFENDLDVLRGYSLVTVKTSVETRKNTLALGHTSTLTSMANLASTYSNQGRWEEAETLFVQVMETSKTKLGADHPLTLTSMANLAATYRNQGRWEEAETLGVQVMETRKTKLGADHPSTLTSMANLASTYRDQGRWEEAETLEVQVMETSKTKLGADHPDTLSVMAHLASTYRDQGRWEEAETLEVQVMETSKTKLGADHPDTLASMANLALTYSNQGRWEEAETLEVQVMETSKTKLGADHPDTLKSMGNLASTYRNQGRWKEAEILEVQVTENFKTKLGADHPDTLKSMSNLASTYSNQGRLNEAETLEHE</sequence>
<feature type="non-terminal residue" evidence="2">
    <location>
        <position position="1"/>
    </location>
</feature>
<dbReference type="Proteomes" id="UP001055219">
    <property type="component" value="Unassembled WGS sequence"/>
</dbReference>
<dbReference type="GeneID" id="75829383"/>
<evidence type="ECO:0000313" key="3">
    <source>
        <dbReference type="Proteomes" id="UP001055219"/>
    </source>
</evidence>
<proteinExistence type="predicted"/>
<dbReference type="InterPro" id="IPR011990">
    <property type="entry name" value="TPR-like_helical_dom_sf"/>
</dbReference>
<gene>
    <name evidence="2" type="ORF">J7T54_002877</name>
</gene>